<dbReference type="PANTHER" id="PTHR43272:SF33">
    <property type="entry name" value="AMP-BINDING DOMAIN-CONTAINING PROTEIN-RELATED"/>
    <property type="match status" value="1"/>
</dbReference>
<dbReference type="GO" id="GO:0004467">
    <property type="term" value="F:long-chain fatty acid-CoA ligase activity"/>
    <property type="evidence" value="ECO:0007669"/>
    <property type="project" value="TreeGrafter"/>
</dbReference>
<evidence type="ECO:0000313" key="5">
    <source>
        <dbReference type="EMBL" id="MCH6265634.1"/>
    </source>
</evidence>
<dbReference type="CDD" id="cd05907">
    <property type="entry name" value="VL_LC_FACS_like"/>
    <property type="match status" value="1"/>
</dbReference>
<dbReference type="Proteomes" id="UP000677265">
    <property type="component" value="Unassembled WGS sequence"/>
</dbReference>
<accession>A0A942T7Q9</accession>
<keyword evidence="6" id="KW-1185">Reference proteome</keyword>
<reference evidence="4" key="1">
    <citation type="submission" date="2021-05" db="EMBL/GenBank/DDBJ databases">
        <title>Novel Bacillus species.</title>
        <authorList>
            <person name="Liu G."/>
        </authorList>
    </citation>
    <scope>NUCLEOTIDE SEQUENCE</scope>
    <source>
        <strain evidence="4 6">FJAT-50051</strain>
    </source>
</reference>
<dbReference type="EMBL" id="JAGYPE020000011">
    <property type="protein sequence ID" value="MCH6265634.1"/>
    <property type="molecule type" value="Genomic_DNA"/>
</dbReference>
<dbReference type="PANTHER" id="PTHR43272">
    <property type="entry name" value="LONG-CHAIN-FATTY-ACID--COA LIGASE"/>
    <property type="match status" value="1"/>
</dbReference>
<dbReference type="InterPro" id="IPR000873">
    <property type="entry name" value="AMP-dep_synth/lig_dom"/>
</dbReference>
<dbReference type="GO" id="GO:0016020">
    <property type="term" value="C:membrane"/>
    <property type="evidence" value="ECO:0007669"/>
    <property type="project" value="TreeGrafter"/>
</dbReference>
<dbReference type="Gene3D" id="3.40.50.12780">
    <property type="entry name" value="N-terminal domain of ligase-like"/>
    <property type="match status" value="1"/>
</dbReference>
<evidence type="ECO:0000313" key="6">
    <source>
        <dbReference type="Proteomes" id="UP000677265"/>
    </source>
</evidence>
<dbReference type="EMBL" id="JAGYPE010000007">
    <property type="protein sequence ID" value="MBS4186767.1"/>
    <property type="molecule type" value="Genomic_DNA"/>
</dbReference>
<comment type="caution">
    <text evidence="4">The sequence shown here is derived from an EMBL/GenBank/DDBJ whole genome shotgun (WGS) entry which is preliminary data.</text>
</comment>
<gene>
    <name evidence="5" type="ORF">KHB02_008815</name>
    <name evidence="4" type="ORF">KHB02_35960</name>
</gene>
<keyword evidence="4" id="KW-0436">Ligase</keyword>
<dbReference type="InterPro" id="IPR020845">
    <property type="entry name" value="AMP-binding_CS"/>
</dbReference>
<dbReference type="PROSITE" id="PS00455">
    <property type="entry name" value="AMP_BINDING"/>
    <property type="match status" value="1"/>
</dbReference>
<evidence type="ECO:0000256" key="1">
    <source>
        <dbReference type="ARBA" id="ARBA00022741"/>
    </source>
</evidence>
<evidence type="ECO:0000259" key="3">
    <source>
        <dbReference type="Pfam" id="PF00501"/>
    </source>
</evidence>
<dbReference type="Pfam" id="PF23562">
    <property type="entry name" value="AMP-binding_C_3"/>
    <property type="match status" value="1"/>
</dbReference>
<name>A0A942T7Q9_9BACI</name>
<dbReference type="GO" id="GO:0005524">
    <property type="term" value="F:ATP binding"/>
    <property type="evidence" value="ECO:0007669"/>
    <property type="project" value="UniProtKB-KW"/>
</dbReference>
<protein>
    <submittedName>
        <fullName evidence="4">Long-chain fatty acid--CoA ligase</fullName>
    </submittedName>
</protein>
<organism evidence="4">
    <name type="scientific">Neobacillus citreus</name>
    <dbReference type="NCBI Taxonomy" id="2833578"/>
    <lineage>
        <taxon>Bacteria</taxon>
        <taxon>Bacillati</taxon>
        <taxon>Bacillota</taxon>
        <taxon>Bacilli</taxon>
        <taxon>Bacillales</taxon>
        <taxon>Bacillaceae</taxon>
        <taxon>Neobacillus</taxon>
    </lineage>
</organism>
<keyword evidence="2" id="KW-0067">ATP-binding</keyword>
<evidence type="ECO:0000256" key="2">
    <source>
        <dbReference type="ARBA" id="ARBA00022840"/>
    </source>
</evidence>
<proteinExistence type="predicted"/>
<dbReference type="Pfam" id="PF00501">
    <property type="entry name" value="AMP-binding"/>
    <property type="match status" value="1"/>
</dbReference>
<sequence length="627" mass="69771">MKANNLVEVVARTARRYADKDAFLWKQNGKWHGISYFTFWEKVKQVAAGLAHLGVKRNDKIAILSENNPYWPVADLAILSLGAVSVPIHSTLPNDQVEYILNNADCTFIFVQDENYLKKVPRNGSVPMKTALIFTPTNFTETDTLLSLQHLAQLGSVNPLDNWESIWDELTRDDLATIIHTSGTTGNPKGAMLSHGNILANIEGVQFWVLEARPSDVMLSHLPLSHVFERMAGQFMPLSVGSTIAYAEGIDKVQENLLEVKPTVLVSVPLLFERVYATAQRMVESGTPLRKKIFKWAIGVGLKKYEHYLSKSFDDFMKKGFLPKEIKRSWKIANALVYNKVKAKLGGRVRGLISGGGALNPEIGKFFWAVDIPALEGYGLTETAPVVCTNPMARSKVGTVGKPLPNLEIKIAPDGEVLVKGPSVMKGYYKNEEATAEVFEDGWFKTGDIGSIDEEGYLKIVDRKKRIIVLTTGKNVAPQPVENTMTQSIYISNAVLVGQDKKYVIALITPSLENLLPWAEKKGLSGNIEQLLREPEVQHLLLKEVAKFTKKFAKYEQPKKVVIIGKEWTVDDGELTPSLKVRLPEIQKKYKDVIEHAYAEESFMDMRIAANEAAVGLSVSHERSGGH</sequence>
<dbReference type="AlphaFoldDB" id="A0A942T7Q9"/>
<dbReference type="SUPFAM" id="SSF56801">
    <property type="entry name" value="Acetyl-CoA synthetase-like"/>
    <property type="match status" value="1"/>
</dbReference>
<dbReference type="InterPro" id="IPR042099">
    <property type="entry name" value="ANL_N_sf"/>
</dbReference>
<keyword evidence="1" id="KW-0547">Nucleotide-binding</keyword>
<feature type="domain" description="AMP-dependent synthetase/ligase" evidence="3">
    <location>
        <begin position="11"/>
        <end position="429"/>
    </location>
</feature>
<dbReference type="RefSeq" id="WP_213146543.1">
    <property type="nucleotide sequence ID" value="NZ_JAGYPE020000011.1"/>
</dbReference>
<evidence type="ECO:0000313" key="4">
    <source>
        <dbReference type="EMBL" id="MBS4186767.1"/>
    </source>
</evidence>